<evidence type="ECO:0000313" key="2">
    <source>
        <dbReference type="EMBL" id="KLV06416.1"/>
    </source>
</evidence>
<comment type="caution">
    <text evidence="2">The sequence shown here is derived from an EMBL/GenBank/DDBJ whole genome shotgun (WGS) entry which is preliminary data.</text>
</comment>
<keyword evidence="1" id="KW-0175">Coiled coil</keyword>
<protein>
    <submittedName>
        <fullName evidence="2">MSHA biogenesis protein MshI</fullName>
    </submittedName>
</protein>
<dbReference type="Proteomes" id="UP000035909">
    <property type="component" value="Unassembled WGS sequence"/>
</dbReference>
<dbReference type="Pfam" id="PF05137">
    <property type="entry name" value="PilN"/>
    <property type="match status" value="1"/>
</dbReference>
<proteinExistence type="predicted"/>
<dbReference type="OrthoDB" id="5296002at2"/>
<dbReference type="STRING" id="320778.ABT57_19990"/>
<dbReference type="InterPro" id="IPR043129">
    <property type="entry name" value="ATPase_NBD"/>
</dbReference>
<dbReference type="InterPro" id="IPR016871">
    <property type="entry name" value="MSHA_biogenesis_MshI"/>
</dbReference>
<name>A0A0J1H3R0_9GAMM</name>
<dbReference type="AlphaFoldDB" id="A0A0J1H3R0"/>
<dbReference type="RefSeq" id="WP_047887021.1">
    <property type="nucleotide sequence ID" value="NZ_LDOU01000022.1"/>
</dbReference>
<sequence>MLVTQFFKKKSQRQTACIALFSDTLALAYQFENQWHTDEHPVADSHQWGDAIKALISRNPLKGAALRLVLGHGYYQSMMIEKPELPQEEYPTALPFLVKELVNESPQELVADGFLAPLKQRLQVFVANRRLLEKLAAACRDAGCDLTVVSAEDVVWGQLTAATQSQVILHRRSQGNLQLTAFKEQVLCFQRQLRGFAAPLLVGQADDLSSGLQLDGLALELQRSLDFLSAQLRETPVTQMLVSCDDDDDSRLAQALGERLSVPVVALTPAQPALLSNALRVAQAGAAYGTGAINLYNETLKPKTELLTLPNIAASWLAIAILLGAFSGWCSWQNHQQQLALQAEQRQLDEKRQQLDRAKAALARHLPSVLKVESADGLEQHLAAKQATLAAIAQHDDSLKVGYAGMLQQLSDAASGDISLQRISVAGRRLDLEGLARSPDSVPSWLQAFKTYPALSDRRFELMSLGRTEDNIVTFKLLAERSQPGAVAPSVKQGNQS</sequence>
<dbReference type="InterPro" id="IPR007813">
    <property type="entry name" value="PilN"/>
</dbReference>
<evidence type="ECO:0000313" key="3">
    <source>
        <dbReference type="Proteomes" id="UP000035909"/>
    </source>
</evidence>
<dbReference type="PATRIC" id="fig|320778.3.peg.4306"/>
<reference evidence="2 3" key="1">
    <citation type="submission" date="2015-05" db="EMBL/GenBank/DDBJ databases">
        <title>Photobacterium galathea sp. nov.</title>
        <authorList>
            <person name="Machado H."/>
            <person name="Gram L."/>
        </authorList>
    </citation>
    <scope>NUCLEOTIDE SEQUENCE [LARGE SCALE GENOMIC DNA]</scope>
    <source>
        <strain evidence="2 3">DSM 22954</strain>
    </source>
</reference>
<dbReference type="PIRSF" id="PIRSF028153">
    <property type="entry name" value="MSHA_biogenesis_protein_MshI"/>
    <property type="match status" value="1"/>
</dbReference>
<gene>
    <name evidence="2" type="ORF">ABT57_19990</name>
</gene>
<evidence type="ECO:0000256" key="1">
    <source>
        <dbReference type="SAM" id="Coils"/>
    </source>
</evidence>
<organism evidence="2 3">
    <name type="scientific">Photobacterium ganghwense</name>
    <dbReference type="NCBI Taxonomy" id="320778"/>
    <lineage>
        <taxon>Bacteria</taxon>
        <taxon>Pseudomonadati</taxon>
        <taxon>Pseudomonadota</taxon>
        <taxon>Gammaproteobacteria</taxon>
        <taxon>Vibrionales</taxon>
        <taxon>Vibrionaceae</taxon>
        <taxon>Photobacterium</taxon>
    </lineage>
</organism>
<accession>A0A0J1H3R0</accession>
<feature type="coiled-coil region" evidence="1">
    <location>
        <begin position="334"/>
        <end position="361"/>
    </location>
</feature>
<dbReference type="EMBL" id="LDOU01000022">
    <property type="protein sequence ID" value="KLV06416.1"/>
    <property type="molecule type" value="Genomic_DNA"/>
</dbReference>
<dbReference type="SUPFAM" id="SSF53067">
    <property type="entry name" value="Actin-like ATPase domain"/>
    <property type="match status" value="1"/>
</dbReference>
<keyword evidence="3" id="KW-1185">Reference proteome</keyword>